<name>A0A6S7H3E2_PARCT</name>
<feature type="compositionally biased region" description="Basic and acidic residues" evidence="1">
    <location>
        <begin position="85"/>
        <end position="94"/>
    </location>
</feature>
<dbReference type="Proteomes" id="UP001152795">
    <property type="component" value="Unassembled WGS sequence"/>
</dbReference>
<sequence>MSSRASRCARQGKRMLVYFQADNATAIMKTSEAKSVVSGGKLEEGALVLVEFDKIDFEGLVVKLHDDPCVLSEYETEFFESNRQMNKENREPAAKRAKINKQTQPAATMNSEENMIEQQMTPLRTQSSNQQHTETGKQKKTKEITVRFILTIID</sequence>
<dbReference type="OrthoDB" id="5977592at2759"/>
<dbReference type="AlphaFoldDB" id="A0A6S7H3E2"/>
<keyword evidence="3" id="KW-1185">Reference proteome</keyword>
<feature type="compositionally biased region" description="Polar residues" evidence="1">
    <location>
        <begin position="100"/>
        <end position="133"/>
    </location>
</feature>
<proteinExistence type="predicted"/>
<evidence type="ECO:0000313" key="2">
    <source>
        <dbReference type="EMBL" id="CAB3999134.1"/>
    </source>
</evidence>
<evidence type="ECO:0000313" key="3">
    <source>
        <dbReference type="Proteomes" id="UP001152795"/>
    </source>
</evidence>
<evidence type="ECO:0000256" key="1">
    <source>
        <dbReference type="SAM" id="MobiDB-lite"/>
    </source>
</evidence>
<organism evidence="2 3">
    <name type="scientific">Paramuricea clavata</name>
    <name type="common">Red gorgonian</name>
    <name type="synonym">Violescent sea-whip</name>
    <dbReference type="NCBI Taxonomy" id="317549"/>
    <lineage>
        <taxon>Eukaryota</taxon>
        <taxon>Metazoa</taxon>
        <taxon>Cnidaria</taxon>
        <taxon>Anthozoa</taxon>
        <taxon>Octocorallia</taxon>
        <taxon>Malacalcyonacea</taxon>
        <taxon>Plexauridae</taxon>
        <taxon>Paramuricea</taxon>
    </lineage>
</organism>
<accession>A0A6S7H3E2</accession>
<reference evidence="2" key="1">
    <citation type="submission" date="2020-04" db="EMBL/GenBank/DDBJ databases">
        <authorList>
            <person name="Alioto T."/>
            <person name="Alioto T."/>
            <person name="Gomez Garrido J."/>
        </authorList>
    </citation>
    <scope>NUCLEOTIDE SEQUENCE</scope>
    <source>
        <strain evidence="2">A484AB</strain>
    </source>
</reference>
<feature type="region of interest" description="Disordered" evidence="1">
    <location>
        <begin position="82"/>
        <end position="140"/>
    </location>
</feature>
<protein>
    <submittedName>
        <fullName evidence="2">Uncharacterized protein</fullName>
    </submittedName>
</protein>
<dbReference type="EMBL" id="CACRXK020003523">
    <property type="protein sequence ID" value="CAB3999134.1"/>
    <property type="molecule type" value="Genomic_DNA"/>
</dbReference>
<comment type="caution">
    <text evidence="2">The sequence shown here is derived from an EMBL/GenBank/DDBJ whole genome shotgun (WGS) entry which is preliminary data.</text>
</comment>
<gene>
    <name evidence="2" type="ORF">PACLA_8A041173</name>
</gene>